<feature type="domain" description="HAMP" evidence="12">
    <location>
        <begin position="337"/>
        <end position="383"/>
    </location>
</feature>
<dbReference type="SUPFAM" id="SSF55874">
    <property type="entry name" value="ATPase domain of HSP90 chaperone/DNA topoisomerase II/histidine kinase"/>
    <property type="match status" value="1"/>
</dbReference>
<evidence type="ECO:0000256" key="4">
    <source>
        <dbReference type="ARBA" id="ARBA00022553"/>
    </source>
</evidence>
<dbReference type="EMBL" id="FMIA01000002">
    <property type="protein sequence ID" value="SCL65499.1"/>
    <property type="molecule type" value="Genomic_DNA"/>
</dbReference>
<proteinExistence type="predicted"/>
<dbReference type="AlphaFoldDB" id="A0A1C6VGQ3"/>
<dbReference type="CDD" id="cd06225">
    <property type="entry name" value="HAMP"/>
    <property type="match status" value="1"/>
</dbReference>
<evidence type="ECO:0000256" key="3">
    <source>
        <dbReference type="ARBA" id="ARBA00012438"/>
    </source>
</evidence>
<comment type="subcellular location">
    <subcellularLocation>
        <location evidence="2">Cell membrane</location>
    </subcellularLocation>
</comment>
<reference evidence="14" key="1">
    <citation type="submission" date="2016-06" db="EMBL/GenBank/DDBJ databases">
        <authorList>
            <person name="Varghese N."/>
            <person name="Submissions Spin"/>
        </authorList>
    </citation>
    <scope>NUCLEOTIDE SEQUENCE [LARGE SCALE GENOMIC DNA]</scope>
    <source>
        <strain evidence="14">DSM 45577</strain>
    </source>
</reference>
<evidence type="ECO:0000256" key="5">
    <source>
        <dbReference type="ARBA" id="ARBA00022679"/>
    </source>
</evidence>
<dbReference type="GO" id="GO:0000155">
    <property type="term" value="F:phosphorelay sensor kinase activity"/>
    <property type="evidence" value="ECO:0007669"/>
    <property type="project" value="InterPro"/>
</dbReference>
<dbReference type="InterPro" id="IPR003660">
    <property type="entry name" value="HAMP_dom"/>
</dbReference>
<dbReference type="EC" id="2.7.13.3" evidence="3"/>
<evidence type="ECO:0000256" key="8">
    <source>
        <dbReference type="ARBA" id="ARBA00022989"/>
    </source>
</evidence>
<evidence type="ECO:0000256" key="7">
    <source>
        <dbReference type="ARBA" id="ARBA00022777"/>
    </source>
</evidence>
<dbReference type="PANTHER" id="PTHR43547">
    <property type="entry name" value="TWO-COMPONENT HISTIDINE KINASE"/>
    <property type="match status" value="1"/>
</dbReference>
<organism evidence="13 14">
    <name type="scientific">Micromonospora yangpuensis</name>
    <dbReference type="NCBI Taxonomy" id="683228"/>
    <lineage>
        <taxon>Bacteria</taxon>
        <taxon>Bacillati</taxon>
        <taxon>Actinomycetota</taxon>
        <taxon>Actinomycetes</taxon>
        <taxon>Micromonosporales</taxon>
        <taxon>Micromonosporaceae</taxon>
        <taxon>Micromonospora</taxon>
    </lineage>
</organism>
<dbReference type="SUPFAM" id="SSF47384">
    <property type="entry name" value="Homodimeric domain of signal transducing histidine kinase"/>
    <property type="match status" value="1"/>
</dbReference>
<dbReference type="PANTHER" id="PTHR43547:SF2">
    <property type="entry name" value="HYBRID SIGNAL TRANSDUCTION HISTIDINE KINASE C"/>
    <property type="match status" value="1"/>
</dbReference>
<gene>
    <name evidence="13" type="ORF">GA0070617_5784</name>
</gene>
<evidence type="ECO:0000313" key="13">
    <source>
        <dbReference type="EMBL" id="SCL65499.1"/>
    </source>
</evidence>
<dbReference type="InterPro" id="IPR036097">
    <property type="entry name" value="HisK_dim/P_sf"/>
</dbReference>
<dbReference type="InterPro" id="IPR003661">
    <property type="entry name" value="HisK_dim/P_dom"/>
</dbReference>
<evidence type="ECO:0000256" key="9">
    <source>
        <dbReference type="ARBA" id="ARBA00023012"/>
    </source>
</evidence>
<dbReference type="Gene3D" id="1.10.287.130">
    <property type="match status" value="1"/>
</dbReference>
<dbReference type="CDD" id="cd00082">
    <property type="entry name" value="HisKA"/>
    <property type="match status" value="1"/>
</dbReference>
<dbReference type="SMART" id="SM00388">
    <property type="entry name" value="HisKA"/>
    <property type="match status" value="1"/>
</dbReference>
<dbReference type="InterPro" id="IPR036890">
    <property type="entry name" value="HATPase_C_sf"/>
</dbReference>
<dbReference type="InterPro" id="IPR005467">
    <property type="entry name" value="His_kinase_dom"/>
</dbReference>
<dbReference type="GO" id="GO:0005886">
    <property type="term" value="C:plasma membrane"/>
    <property type="evidence" value="ECO:0007669"/>
    <property type="project" value="UniProtKB-SubCell"/>
</dbReference>
<dbReference type="PROSITE" id="PS50109">
    <property type="entry name" value="HIS_KIN"/>
    <property type="match status" value="1"/>
</dbReference>
<dbReference type="InterPro" id="IPR004358">
    <property type="entry name" value="Sig_transdc_His_kin-like_C"/>
</dbReference>
<feature type="transmembrane region" description="Helical" evidence="10">
    <location>
        <begin position="12"/>
        <end position="35"/>
    </location>
</feature>
<dbReference type="InterPro" id="IPR003594">
    <property type="entry name" value="HATPase_dom"/>
</dbReference>
<dbReference type="CDD" id="cd16922">
    <property type="entry name" value="HATPase_EvgS-ArcB-TorS-like"/>
    <property type="match status" value="1"/>
</dbReference>
<dbReference type="Gene3D" id="6.10.340.10">
    <property type="match status" value="1"/>
</dbReference>
<keyword evidence="10" id="KW-0472">Membrane</keyword>
<dbReference type="PRINTS" id="PR00344">
    <property type="entry name" value="BCTRLSENSOR"/>
</dbReference>
<evidence type="ECO:0000256" key="6">
    <source>
        <dbReference type="ARBA" id="ARBA00022692"/>
    </source>
</evidence>
<evidence type="ECO:0000259" key="12">
    <source>
        <dbReference type="PROSITE" id="PS50885"/>
    </source>
</evidence>
<dbReference type="Pfam" id="PF00672">
    <property type="entry name" value="HAMP"/>
    <property type="match status" value="1"/>
</dbReference>
<dbReference type="SMART" id="SM00387">
    <property type="entry name" value="HATPase_c"/>
    <property type="match status" value="1"/>
</dbReference>
<dbReference type="FunFam" id="3.30.565.10:FF:000006">
    <property type="entry name" value="Sensor histidine kinase WalK"/>
    <property type="match status" value="1"/>
</dbReference>
<sequence>MSGRRVPIRHSLVTRLLVTSVLIAIAAIAATAWLATRTATRAISQEQGRSLAENTSVYDLLVDYAAGHPDWSGVRPVLERRAAELDRRITLTTEDRTVIVDTMPGPSLRTARPAAVVDPLNLDLGLTGGTDRIDRRAVGPFRLTPADRVELRERAEKQLACLRQSGFDARIEEQPNGRPEVVLATPGLGVAAGACGPDPLATATRSEAKTLRSLGRLAARCLDLDEKRHQLEVLPDFSAYVVAVVDGERSQRPIPQEALGTEVRTTGPARLDGCVEKSRRTLLQPYVAPAVLLFITAPDSGTDQTTFTLSGENTARVVAVTGAVLVATIVVTVLVGRRLVRPLRVLTEAVDGQRPAPVTAPDEIGRLARALNDSIQRRDRAEAQRRAMVSDVAHELRTPLTNIRSWLEAAQDDLAPTDAQLLGLLHEEAVLLQHIIDDLADLAAADAGTLRIHPEPTYVGDVLTQVVESHRGTAQAAGVELSTRIDDDPVLPVDAVRLRQIVGNLVSNAIRHTPPGGSVTVAARDTTITVRDTGVGIAPENLPKIFERFWRADGSRNRATGGSGLGLAITQHLVSAHGGTLTVQSVLGEGSVFTVRLPAEVASSPG</sequence>
<feature type="domain" description="Histidine kinase" evidence="11">
    <location>
        <begin position="391"/>
        <end position="601"/>
    </location>
</feature>
<evidence type="ECO:0000256" key="1">
    <source>
        <dbReference type="ARBA" id="ARBA00000085"/>
    </source>
</evidence>
<keyword evidence="9" id="KW-0902">Two-component regulatory system</keyword>
<keyword evidence="5" id="KW-0808">Transferase</keyword>
<evidence type="ECO:0000259" key="11">
    <source>
        <dbReference type="PROSITE" id="PS50109"/>
    </source>
</evidence>
<dbReference type="Gene3D" id="3.30.565.10">
    <property type="entry name" value="Histidine kinase-like ATPase, C-terminal domain"/>
    <property type="match status" value="1"/>
</dbReference>
<name>A0A1C6VGQ3_9ACTN</name>
<dbReference type="PROSITE" id="PS50885">
    <property type="entry name" value="HAMP"/>
    <property type="match status" value="1"/>
</dbReference>
<evidence type="ECO:0000313" key="14">
    <source>
        <dbReference type="Proteomes" id="UP000198937"/>
    </source>
</evidence>
<keyword evidence="14" id="KW-1185">Reference proteome</keyword>
<accession>A0A1C6VGQ3</accession>
<dbReference type="STRING" id="683228.GA0070617_5784"/>
<dbReference type="Pfam" id="PF00512">
    <property type="entry name" value="HisKA"/>
    <property type="match status" value="1"/>
</dbReference>
<dbReference type="Pfam" id="PF02518">
    <property type="entry name" value="HATPase_c"/>
    <property type="match status" value="1"/>
</dbReference>
<dbReference type="Proteomes" id="UP000198937">
    <property type="component" value="Unassembled WGS sequence"/>
</dbReference>
<keyword evidence="7 13" id="KW-0418">Kinase</keyword>
<keyword evidence="8 10" id="KW-1133">Transmembrane helix</keyword>
<dbReference type="RefSeq" id="WP_229688255.1">
    <property type="nucleotide sequence ID" value="NZ_BMMJ01000003.1"/>
</dbReference>
<keyword evidence="6 10" id="KW-0812">Transmembrane</keyword>
<evidence type="ECO:0000256" key="2">
    <source>
        <dbReference type="ARBA" id="ARBA00004236"/>
    </source>
</evidence>
<comment type="catalytic activity">
    <reaction evidence="1">
        <text>ATP + protein L-histidine = ADP + protein N-phospho-L-histidine.</text>
        <dbReference type="EC" id="2.7.13.3"/>
    </reaction>
</comment>
<evidence type="ECO:0000256" key="10">
    <source>
        <dbReference type="SAM" id="Phobius"/>
    </source>
</evidence>
<keyword evidence="4" id="KW-0597">Phosphoprotein</keyword>
<protein>
    <recommendedName>
        <fullName evidence="3">histidine kinase</fullName>
        <ecNumber evidence="3">2.7.13.3</ecNumber>
    </recommendedName>
</protein>